<accession>A0A6N4WD00</accession>
<dbReference type="EMBL" id="AP022620">
    <property type="protein sequence ID" value="BBZ79906.1"/>
    <property type="molecule type" value="Genomic_DNA"/>
</dbReference>
<dbReference type="PANTHER" id="PTHR43777:SF1">
    <property type="entry name" value="MOLYBDENUM COFACTOR CYTIDYLYLTRANSFERASE"/>
    <property type="match status" value="1"/>
</dbReference>
<evidence type="ECO:0000313" key="2">
    <source>
        <dbReference type="EMBL" id="BBZ79906.1"/>
    </source>
</evidence>
<dbReference type="Gene3D" id="3.90.550.10">
    <property type="entry name" value="Spore Coat Polysaccharide Biosynthesis Protein SpsA, Chain A"/>
    <property type="match status" value="1"/>
</dbReference>
<evidence type="ECO:0000259" key="1">
    <source>
        <dbReference type="Pfam" id="PF12804"/>
    </source>
</evidence>
<dbReference type="AlphaFoldDB" id="A0A6N4WD00"/>
<dbReference type="Proteomes" id="UP000467249">
    <property type="component" value="Chromosome"/>
</dbReference>
<dbReference type="PANTHER" id="PTHR43777">
    <property type="entry name" value="MOLYBDENUM COFACTOR CYTIDYLYLTRANSFERASE"/>
    <property type="match status" value="1"/>
</dbReference>
<proteinExistence type="predicted"/>
<keyword evidence="3" id="KW-1185">Reference proteome</keyword>
<dbReference type="InterPro" id="IPR025877">
    <property type="entry name" value="MobA-like_NTP_Trfase"/>
</dbReference>
<dbReference type="KEGG" id="many:MANY_52430"/>
<dbReference type="SUPFAM" id="SSF53448">
    <property type="entry name" value="Nucleotide-diphospho-sugar transferases"/>
    <property type="match status" value="1"/>
</dbReference>
<dbReference type="GO" id="GO:0016779">
    <property type="term" value="F:nucleotidyltransferase activity"/>
    <property type="evidence" value="ECO:0007669"/>
    <property type="project" value="UniProtKB-ARBA"/>
</dbReference>
<name>A0A6N4WD00_9MYCO</name>
<sequence>MVDMPPRIGQEDTVRMSNGGSAAGVLLAAGAGVRYGMPKVLAAQGKWLSSAVAALSGGGCGDVIVVLGAAVVDVPPPARAVVATDWQRGMGASLRAGLRATGDARYAVVLTVDTPDIGAEVVNRVLAAARESDSGIARATYAGRPGHPVVIGRRHWAGVLETLHGDEGARRFLAARTDVVAVDCADLATGVDIDEP</sequence>
<organism evidence="2 3">
    <name type="scientific">Mycolicibacterium anyangense</name>
    <dbReference type="NCBI Taxonomy" id="1431246"/>
    <lineage>
        <taxon>Bacteria</taxon>
        <taxon>Bacillati</taxon>
        <taxon>Actinomycetota</taxon>
        <taxon>Actinomycetes</taxon>
        <taxon>Mycobacteriales</taxon>
        <taxon>Mycobacteriaceae</taxon>
        <taxon>Mycolicibacterium</taxon>
    </lineage>
</organism>
<gene>
    <name evidence="2" type="ORF">MANY_52430</name>
</gene>
<feature type="domain" description="MobA-like NTP transferase" evidence="1">
    <location>
        <begin position="24"/>
        <end position="176"/>
    </location>
</feature>
<evidence type="ECO:0000313" key="3">
    <source>
        <dbReference type="Proteomes" id="UP000467249"/>
    </source>
</evidence>
<dbReference type="InterPro" id="IPR029044">
    <property type="entry name" value="Nucleotide-diphossugar_trans"/>
</dbReference>
<dbReference type="CDD" id="cd04182">
    <property type="entry name" value="GT_2_like_f"/>
    <property type="match status" value="1"/>
</dbReference>
<dbReference type="Pfam" id="PF12804">
    <property type="entry name" value="NTP_transf_3"/>
    <property type="match status" value="1"/>
</dbReference>
<protein>
    <submittedName>
        <fullName evidence="2">Molybdopterin-guanine dinucleotide biosynthesis protein MobA</fullName>
    </submittedName>
</protein>
<reference evidence="2 3" key="1">
    <citation type="journal article" date="2019" name="Emerg. Microbes Infect.">
        <title>Comprehensive subspecies identification of 175 nontuberculous mycobacteria species based on 7547 genomic profiles.</title>
        <authorList>
            <person name="Matsumoto Y."/>
            <person name="Kinjo T."/>
            <person name="Motooka D."/>
            <person name="Nabeya D."/>
            <person name="Jung N."/>
            <person name="Uechi K."/>
            <person name="Horii T."/>
            <person name="Iida T."/>
            <person name="Fujita J."/>
            <person name="Nakamura S."/>
        </authorList>
    </citation>
    <scope>NUCLEOTIDE SEQUENCE [LARGE SCALE GENOMIC DNA]</scope>
    <source>
        <strain evidence="2 3">JCM 30275</strain>
    </source>
</reference>